<feature type="transmembrane region" description="Helical" evidence="5">
    <location>
        <begin position="395"/>
        <end position="415"/>
    </location>
</feature>
<feature type="transmembrane region" description="Helical" evidence="5">
    <location>
        <begin position="435"/>
        <end position="461"/>
    </location>
</feature>
<dbReference type="EMBL" id="VBRW01000005">
    <property type="protein sequence ID" value="MCI8283337.1"/>
    <property type="molecule type" value="Genomic_DNA"/>
</dbReference>
<name>A0ABD4SY32_MESHO</name>
<accession>A0ABD4SY32</accession>
<reference evidence="7 8" key="1">
    <citation type="submission" date="2019-05" db="EMBL/GenBank/DDBJ databases">
        <title>Genome sequencing and assembly of Mycoplasma hyopneumoniae strains UFV01 and UFV02.</title>
        <authorList>
            <person name="De Souza L.F."/>
            <person name="Gonzaga N.F."/>
            <person name="Santos M.R."/>
            <person name="Deeney A.S."/>
            <person name="Vidigal P.M.P."/>
            <person name="Moreira M.A.S."/>
            <person name="Fietto J.R.L."/>
            <person name="Bressan G.C."/>
            <person name="Rycroft A.N."/>
            <person name="Silva Junior A."/>
        </authorList>
    </citation>
    <scope>NUCLEOTIDE SEQUENCE [LARGE SCALE GENOMIC DNA]</scope>
    <source>
        <strain evidence="7 8">UFV01</strain>
    </source>
</reference>
<evidence type="ECO:0000259" key="6">
    <source>
        <dbReference type="PROSITE" id="PS50850"/>
    </source>
</evidence>
<dbReference type="Pfam" id="PF07690">
    <property type="entry name" value="MFS_1"/>
    <property type="match status" value="1"/>
</dbReference>
<dbReference type="CDD" id="cd06174">
    <property type="entry name" value="MFS"/>
    <property type="match status" value="1"/>
</dbReference>
<evidence type="ECO:0000256" key="5">
    <source>
        <dbReference type="SAM" id="Phobius"/>
    </source>
</evidence>
<gene>
    <name evidence="7" type="ORF">FEF30_01970</name>
</gene>
<feature type="transmembrane region" description="Helical" evidence="5">
    <location>
        <begin position="285"/>
        <end position="302"/>
    </location>
</feature>
<feature type="transmembrane region" description="Helical" evidence="5">
    <location>
        <begin position="169"/>
        <end position="188"/>
    </location>
</feature>
<keyword evidence="2 5" id="KW-0812">Transmembrane</keyword>
<organism evidence="7 8">
    <name type="scientific">Mesomycoplasma hyopneumoniae</name>
    <name type="common">Mycoplasma hyopneumoniae</name>
    <dbReference type="NCBI Taxonomy" id="2099"/>
    <lineage>
        <taxon>Bacteria</taxon>
        <taxon>Bacillati</taxon>
        <taxon>Mycoplasmatota</taxon>
        <taxon>Mycoplasmoidales</taxon>
        <taxon>Metamycoplasmataceae</taxon>
        <taxon>Mesomycoplasma</taxon>
    </lineage>
</organism>
<evidence type="ECO:0000256" key="4">
    <source>
        <dbReference type="ARBA" id="ARBA00023136"/>
    </source>
</evidence>
<feature type="transmembrane region" description="Helical" evidence="5">
    <location>
        <begin position="20"/>
        <end position="43"/>
    </location>
</feature>
<feature type="transmembrane region" description="Helical" evidence="5">
    <location>
        <begin position="257"/>
        <end position="279"/>
    </location>
</feature>
<dbReference type="InterPro" id="IPR011701">
    <property type="entry name" value="MFS"/>
</dbReference>
<feature type="transmembrane region" description="Helical" evidence="5">
    <location>
        <begin position="90"/>
        <end position="108"/>
    </location>
</feature>
<protein>
    <submittedName>
        <fullName evidence="7">MFS transporter</fullName>
    </submittedName>
</protein>
<evidence type="ECO:0000256" key="1">
    <source>
        <dbReference type="ARBA" id="ARBA00004651"/>
    </source>
</evidence>
<evidence type="ECO:0000256" key="2">
    <source>
        <dbReference type="ARBA" id="ARBA00022692"/>
    </source>
</evidence>
<feature type="transmembrane region" description="Helical" evidence="5">
    <location>
        <begin position="128"/>
        <end position="148"/>
    </location>
</feature>
<feature type="transmembrane region" description="Helical" evidence="5">
    <location>
        <begin position="203"/>
        <end position="224"/>
    </location>
</feature>
<dbReference type="Proteomes" id="UP001203104">
    <property type="component" value="Unassembled WGS sequence"/>
</dbReference>
<dbReference type="PROSITE" id="PS50850">
    <property type="entry name" value="MFS"/>
    <property type="match status" value="1"/>
</dbReference>
<feature type="transmembrane region" description="Helical" evidence="5">
    <location>
        <begin position="63"/>
        <end position="83"/>
    </location>
</feature>
<dbReference type="InterPro" id="IPR036259">
    <property type="entry name" value="MFS_trans_sf"/>
</dbReference>
<evidence type="ECO:0000313" key="8">
    <source>
        <dbReference type="Proteomes" id="UP001203104"/>
    </source>
</evidence>
<evidence type="ECO:0000256" key="3">
    <source>
        <dbReference type="ARBA" id="ARBA00022989"/>
    </source>
</evidence>
<dbReference type="InterPro" id="IPR020846">
    <property type="entry name" value="MFS_dom"/>
</dbReference>
<feature type="transmembrane region" description="Helical" evidence="5">
    <location>
        <begin position="355"/>
        <end position="383"/>
    </location>
</feature>
<feature type="transmembrane region" description="Helical" evidence="5">
    <location>
        <begin position="323"/>
        <end position="349"/>
    </location>
</feature>
<sequence length="482" mass="54207">MKGTVLVKTRFFSKFKDFTWSQIFALIILAAADVFVIAAPYYLKNIVPNLHTYLGIREDQVASLTAIIGWVTLATQLPGGFLSNRISSRWLLFIAVLSTGIITFWFGITIKNAQHLGEESALTQYKIIWGLWGITSTLIFWTPLWKLVSQQTDQKNQGLAYGIQGSANGIVGFFLVFVIGLIITSIYYPDNQNTNEINSTPFAAYTFIIGSFLVITSFLVLFFVKEKKIERYTNKISLESIKKNISQIYVSLKNWKLWMLSIFVMGMYTFQSVFAYYLVQVLNNVFLAPTILVTILGGIRTYGLRGLISSYVGYYADKFRSYILILVLTALTGIFVILTILLLTLAGIQEPGTPLFIFFIILATILFLIAGSLSWVMVTLRFTQVAEIEIGKNNYASSVGILSFIAFSPDAWFYELSGYIGKIYTIEGQTNTSPLGYQLILTIALGVALFGTICGLIVFLYNRAELKKLGKTNYRWRELDNA</sequence>
<evidence type="ECO:0000313" key="7">
    <source>
        <dbReference type="EMBL" id="MCI8283337.1"/>
    </source>
</evidence>
<dbReference type="GO" id="GO:0005886">
    <property type="term" value="C:plasma membrane"/>
    <property type="evidence" value="ECO:0007669"/>
    <property type="project" value="UniProtKB-SubCell"/>
</dbReference>
<comment type="subcellular location">
    <subcellularLocation>
        <location evidence="1">Cell membrane</location>
        <topology evidence="1">Multi-pass membrane protein</topology>
    </subcellularLocation>
</comment>
<comment type="caution">
    <text evidence="7">The sequence shown here is derived from an EMBL/GenBank/DDBJ whole genome shotgun (WGS) entry which is preliminary data.</text>
</comment>
<proteinExistence type="predicted"/>
<feature type="domain" description="Major facilitator superfamily (MFS) profile" evidence="6">
    <location>
        <begin position="1"/>
        <end position="228"/>
    </location>
</feature>
<keyword evidence="4 5" id="KW-0472">Membrane</keyword>
<dbReference type="SUPFAM" id="SSF103473">
    <property type="entry name" value="MFS general substrate transporter"/>
    <property type="match status" value="1"/>
</dbReference>
<keyword evidence="3 5" id="KW-1133">Transmembrane helix</keyword>
<dbReference type="Gene3D" id="1.20.1250.20">
    <property type="entry name" value="MFS general substrate transporter like domains"/>
    <property type="match status" value="1"/>
</dbReference>
<dbReference type="AlphaFoldDB" id="A0ABD4SY32"/>